<proteinExistence type="predicted"/>
<organism evidence="2 3">
    <name type="scientific">Streptomyces thermospinosisporus</name>
    <dbReference type="NCBI Taxonomy" id="161482"/>
    <lineage>
        <taxon>Bacteria</taxon>
        <taxon>Bacillati</taxon>
        <taxon>Actinomycetota</taxon>
        <taxon>Actinomycetes</taxon>
        <taxon>Kitasatosporales</taxon>
        <taxon>Streptomycetaceae</taxon>
        <taxon>Streptomyces</taxon>
    </lineage>
</organism>
<dbReference type="Pfam" id="PF17196">
    <property type="entry name" value="DUF5133"/>
    <property type="match status" value="1"/>
</dbReference>
<evidence type="ECO:0000313" key="3">
    <source>
        <dbReference type="Proteomes" id="UP001500973"/>
    </source>
</evidence>
<feature type="compositionally biased region" description="Low complexity" evidence="1">
    <location>
        <begin position="74"/>
        <end position="86"/>
    </location>
</feature>
<reference evidence="2 3" key="1">
    <citation type="journal article" date="2019" name="Int. J. Syst. Evol. Microbiol.">
        <title>The Global Catalogue of Microorganisms (GCM) 10K type strain sequencing project: providing services to taxonomists for standard genome sequencing and annotation.</title>
        <authorList>
            <consortium name="The Broad Institute Genomics Platform"/>
            <consortium name="The Broad Institute Genome Sequencing Center for Infectious Disease"/>
            <person name="Wu L."/>
            <person name="Ma J."/>
        </authorList>
    </citation>
    <scope>NUCLEOTIDE SEQUENCE [LARGE SCALE GENOMIC DNA]</scope>
    <source>
        <strain evidence="2 3">JCM 11756</strain>
    </source>
</reference>
<feature type="region of interest" description="Disordered" evidence="1">
    <location>
        <begin position="57"/>
        <end position="86"/>
    </location>
</feature>
<dbReference type="EMBL" id="BAAAIZ010000103">
    <property type="protein sequence ID" value="GAA1433115.1"/>
    <property type="molecule type" value="Genomic_DNA"/>
</dbReference>
<keyword evidence="3" id="KW-1185">Reference proteome</keyword>
<accession>A0ABN1Z5M0</accession>
<dbReference type="InterPro" id="IPR033457">
    <property type="entry name" value="DUF5133"/>
</dbReference>
<evidence type="ECO:0000256" key="1">
    <source>
        <dbReference type="SAM" id="MobiDB-lite"/>
    </source>
</evidence>
<gene>
    <name evidence="2" type="ORF">GCM10009601_55150</name>
</gene>
<name>A0ABN1Z5M0_9ACTN</name>
<protein>
    <recommendedName>
        <fullName evidence="4">DUF5133 domain-containing protein</fullName>
    </recommendedName>
</protein>
<feature type="region of interest" description="Disordered" evidence="1">
    <location>
        <begin position="1"/>
        <end position="23"/>
    </location>
</feature>
<sequence length="86" mass="8881">MLRRLVDGYEQLPPGSTRETSSARARDLACTLCVTTGTRDVHQALKTAHRWCAAAPSAATPGPVTTASPSVHLPGPAATPGPFTTA</sequence>
<comment type="caution">
    <text evidence="2">The sequence shown here is derived from an EMBL/GenBank/DDBJ whole genome shotgun (WGS) entry which is preliminary data.</text>
</comment>
<dbReference type="Proteomes" id="UP001500973">
    <property type="component" value="Unassembled WGS sequence"/>
</dbReference>
<evidence type="ECO:0008006" key="4">
    <source>
        <dbReference type="Google" id="ProtNLM"/>
    </source>
</evidence>
<evidence type="ECO:0000313" key="2">
    <source>
        <dbReference type="EMBL" id="GAA1433115.1"/>
    </source>
</evidence>